<reference evidence="6 7" key="1">
    <citation type="submission" date="2020-08" db="EMBL/GenBank/DDBJ databases">
        <title>Sequencing the genomes of 1000 actinobacteria strains.</title>
        <authorList>
            <person name="Klenk H.-P."/>
        </authorList>
    </citation>
    <scope>NUCLEOTIDE SEQUENCE [LARGE SCALE GENOMIC DNA]</scope>
    <source>
        <strain evidence="6 7">DSM 102030</strain>
    </source>
</reference>
<evidence type="ECO:0000313" key="7">
    <source>
        <dbReference type="Proteomes" id="UP000523007"/>
    </source>
</evidence>
<keyword evidence="7" id="KW-1185">Reference proteome</keyword>
<protein>
    <recommendedName>
        <fullName evidence="5">FtsK domain-containing protein</fullName>
    </recommendedName>
</protein>
<keyword evidence="2 3" id="KW-0067">ATP-binding</keyword>
<dbReference type="InterPro" id="IPR027417">
    <property type="entry name" value="P-loop_NTPase"/>
</dbReference>
<dbReference type="EMBL" id="JACHJT010000001">
    <property type="protein sequence ID" value="MBB4931887.1"/>
    <property type="molecule type" value="Genomic_DNA"/>
</dbReference>
<comment type="caution">
    <text evidence="6">The sequence shown here is derived from an EMBL/GenBank/DDBJ whole genome shotgun (WGS) entry which is preliminary data.</text>
</comment>
<dbReference type="Proteomes" id="UP000523007">
    <property type="component" value="Unassembled WGS sequence"/>
</dbReference>
<evidence type="ECO:0000313" key="6">
    <source>
        <dbReference type="EMBL" id="MBB4931887.1"/>
    </source>
</evidence>
<organism evidence="6 7">
    <name type="scientific">Lipingzhangella halophila</name>
    <dbReference type="NCBI Taxonomy" id="1783352"/>
    <lineage>
        <taxon>Bacteria</taxon>
        <taxon>Bacillati</taxon>
        <taxon>Actinomycetota</taxon>
        <taxon>Actinomycetes</taxon>
        <taxon>Streptosporangiales</taxon>
        <taxon>Nocardiopsidaceae</taxon>
        <taxon>Lipingzhangella</taxon>
    </lineage>
</organism>
<dbReference type="CDD" id="cd01127">
    <property type="entry name" value="TrwB_TraG_TraD_VirD4"/>
    <property type="match status" value="1"/>
</dbReference>
<feature type="region of interest" description="Disordered" evidence="4">
    <location>
        <begin position="186"/>
        <end position="222"/>
    </location>
</feature>
<dbReference type="PROSITE" id="PS50901">
    <property type="entry name" value="FTSK"/>
    <property type="match status" value="1"/>
</dbReference>
<evidence type="ECO:0000256" key="1">
    <source>
        <dbReference type="ARBA" id="ARBA00022741"/>
    </source>
</evidence>
<dbReference type="SUPFAM" id="SSF52540">
    <property type="entry name" value="P-loop containing nucleoside triphosphate hydrolases"/>
    <property type="match status" value="1"/>
</dbReference>
<evidence type="ECO:0000259" key="5">
    <source>
        <dbReference type="PROSITE" id="PS50901"/>
    </source>
</evidence>
<gene>
    <name evidence="6" type="ORF">F4561_002707</name>
</gene>
<dbReference type="InterPro" id="IPR002543">
    <property type="entry name" value="FtsK_dom"/>
</dbReference>
<dbReference type="AlphaFoldDB" id="A0A7W7W2D7"/>
<dbReference type="GO" id="GO:0005524">
    <property type="term" value="F:ATP binding"/>
    <property type="evidence" value="ECO:0007669"/>
    <property type="project" value="UniProtKB-UniRule"/>
</dbReference>
<dbReference type="InterPro" id="IPR050206">
    <property type="entry name" value="FtsK/SpoIIIE/SftA"/>
</dbReference>
<evidence type="ECO:0000256" key="3">
    <source>
        <dbReference type="PROSITE-ProRule" id="PRU00289"/>
    </source>
</evidence>
<evidence type="ECO:0000256" key="2">
    <source>
        <dbReference type="ARBA" id="ARBA00022840"/>
    </source>
</evidence>
<keyword evidence="1 3" id="KW-0547">Nucleotide-binding</keyword>
<dbReference type="RefSeq" id="WP_184578785.1">
    <property type="nucleotide sequence ID" value="NZ_JACHJT010000001.1"/>
</dbReference>
<dbReference type="Pfam" id="PF01580">
    <property type="entry name" value="FtsK_SpoIIIE"/>
    <property type="match status" value="1"/>
</dbReference>
<dbReference type="PANTHER" id="PTHR22683">
    <property type="entry name" value="SPORULATION PROTEIN RELATED"/>
    <property type="match status" value="1"/>
</dbReference>
<evidence type="ECO:0000256" key="4">
    <source>
        <dbReference type="SAM" id="MobiDB-lite"/>
    </source>
</evidence>
<feature type="binding site" evidence="3">
    <location>
        <begin position="354"/>
        <end position="361"/>
    </location>
    <ligand>
        <name>ATP</name>
        <dbReference type="ChEBI" id="CHEBI:30616"/>
    </ligand>
</feature>
<dbReference type="PANTHER" id="PTHR22683:SF41">
    <property type="entry name" value="DNA TRANSLOCASE FTSK"/>
    <property type="match status" value="1"/>
</dbReference>
<feature type="domain" description="FtsK" evidence="5">
    <location>
        <begin position="330"/>
        <end position="516"/>
    </location>
</feature>
<proteinExistence type="predicted"/>
<accession>A0A7W7W2D7</accession>
<sequence>MAQPERHLHPVPDTEAGAAPLVPARQHIHTPAGRSWFAEQGQILGALLRSGVGRHAHLAGEWIADPAVETQARLGAESRRVRLQVRAESRITKARTDAQKADATNALARAQQVGVNELEISVRTAVTRACRALVCASVPVGVTAGPVYLTVTQGEWVTLLAWPGVAGYLLVQEWAAKKNGASAVRATEAPSSRGEVSGRPVAAGVSGSPVPAGVPGEDAPPTREIVGATPVENRILERLTEWDALARKRGLAGVRLGEVTLDESGICVVLDTHNTLTPAALTKKTDTVRAVLGVPTATRIEITHGDIGDQAMVRIRTREKELDTTWRPGCEGIGADSDTGEVVELPKGRKLIAGTSGSGKSVLLRVVMADALCADEPTTVVYIDGKGEESALWDGKARVAVEPEEILQVVRELVAESQERRDAMRAEKAATWAPTKERPRIVVVVDEGAEVIAVDHPDDLPILAGLRSLARTGRSRCIDLVWCTQKPTLGDGIDRQINGVMEIRAVLRTAGDTETRQVLGTRWPNHTWTGTGLCVVKGTGREEDQSPVRVWDLSDDAQVQSLPDRDPWHYRGPGSPAAGESALEVARRLCGAERGVHTAALEAELGTDTLGVHTAMAAFGIYPDKTSFWAEGTKARGYRREALLGDEQ</sequence>
<name>A0A7W7W2D7_9ACTN</name>
<dbReference type="GO" id="GO:0003677">
    <property type="term" value="F:DNA binding"/>
    <property type="evidence" value="ECO:0007669"/>
    <property type="project" value="InterPro"/>
</dbReference>
<dbReference type="Gene3D" id="3.40.50.300">
    <property type="entry name" value="P-loop containing nucleotide triphosphate hydrolases"/>
    <property type="match status" value="1"/>
</dbReference>